<evidence type="ECO:0000313" key="1">
    <source>
        <dbReference type="EMBL" id="MET6991682.1"/>
    </source>
</evidence>
<dbReference type="Proteomes" id="UP001549799">
    <property type="component" value="Unassembled WGS sequence"/>
</dbReference>
<sequence length="87" mass="10082">MKFLKIVIGALFIFGSVAFVLSINLPQDVKEAFSDKYPKATSVQWDKDSYSQWQAEFNMDGQTYIAIFQDDGTWMTTKKEKVLIFRD</sequence>
<comment type="caution">
    <text evidence="1">The sequence shown here is derived from an EMBL/GenBank/DDBJ whole genome shotgun (WGS) entry which is preliminary data.</text>
</comment>
<dbReference type="EMBL" id="JBEXAE010000007">
    <property type="protein sequence ID" value="MET6991682.1"/>
    <property type="molecule type" value="Genomic_DNA"/>
</dbReference>
<protein>
    <recommendedName>
        <fullName evidence="3">Beta-lactamase-inhibitor-like PepSY-like domain-containing protein</fullName>
    </recommendedName>
</protein>
<name>A0ABV2SY80_9FLAO</name>
<gene>
    <name evidence="1" type="ORF">ABXZ36_13600</name>
</gene>
<dbReference type="Gene3D" id="3.10.450.360">
    <property type="match status" value="1"/>
</dbReference>
<dbReference type="RefSeq" id="WP_354616228.1">
    <property type="nucleotide sequence ID" value="NZ_JBEXAE010000007.1"/>
</dbReference>
<dbReference type="SUPFAM" id="SSF160574">
    <property type="entry name" value="BT0923-like"/>
    <property type="match status" value="1"/>
</dbReference>
<proteinExistence type="predicted"/>
<evidence type="ECO:0008006" key="3">
    <source>
        <dbReference type="Google" id="ProtNLM"/>
    </source>
</evidence>
<accession>A0ABV2SY80</accession>
<keyword evidence="2" id="KW-1185">Reference proteome</keyword>
<evidence type="ECO:0000313" key="2">
    <source>
        <dbReference type="Proteomes" id="UP001549799"/>
    </source>
</evidence>
<organism evidence="1 2">
    <name type="scientific">Sediminicola arcticus</name>
    <dbReference type="NCBI Taxonomy" id="1574308"/>
    <lineage>
        <taxon>Bacteria</taxon>
        <taxon>Pseudomonadati</taxon>
        <taxon>Bacteroidota</taxon>
        <taxon>Flavobacteriia</taxon>
        <taxon>Flavobacteriales</taxon>
        <taxon>Flavobacteriaceae</taxon>
        <taxon>Sediminicola</taxon>
    </lineage>
</organism>
<reference evidence="1 2" key="1">
    <citation type="submission" date="2024-07" db="EMBL/GenBank/DDBJ databases">
        <title>The genome sequence of type strain Sediminicola arcticus GDMCC 1.2805.</title>
        <authorList>
            <person name="Liu Y."/>
        </authorList>
    </citation>
    <scope>NUCLEOTIDE SEQUENCE [LARGE SCALE GENOMIC DNA]</scope>
    <source>
        <strain evidence="1 2">GDMCC 1.2805</strain>
    </source>
</reference>